<dbReference type="Gene3D" id="3.60.21.10">
    <property type="match status" value="1"/>
</dbReference>
<dbReference type="SUPFAM" id="SSF56300">
    <property type="entry name" value="Metallo-dependent phosphatases"/>
    <property type="match status" value="1"/>
</dbReference>
<name>A0ABS2FE64_9CLOT</name>
<dbReference type="Pfam" id="PF00149">
    <property type="entry name" value="Metallophos"/>
    <property type="match status" value="1"/>
</dbReference>
<keyword evidence="3" id="KW-0408">Iron</keyword>
<reference evidence="6 7" key="1">
    <citation type="journal article" date="2021" name="Sci. Rep.">
        <title>The distribution of antibiotic resistance genes in chicken gut microbiota commensals.</title>
        <authorList>
            <person name="Juricova H."/>
            <person name="Matiasovicova J."/>
            <person name="Kubasova T."/>
            <person name="Cejkova D."/>
            <person name="Rychlik I."/>
        </authorList>
    </citation>
    <scope>NUCLEOTIDE SEQUENCE [LARGE SCALE GENOMIC DNA]</scope>
    <source>
        <strain evidence="6 7">An435</strain>
    </source>
</reference>
<accession>A0ABS2FE64</accession>
<comment type="caution">
    <text evidence="6">The sequence shown here is derived from an EMBL/GenBank/DDBJ whole genome shotgun (WGS) entry which is preliminary data.</text>
</comment>
<keyword evidence="2" id="KW-0378">Hydrolase</keyword>
<evidence type="ECO:0000256" key="3">
    <source>
        <dbReference type="ARBA" id="ARBA00023004"/>
    </source>
</evidence>
<sequence>MKFLHLSDIHFLREYPKAEKGYNSIFNNMTSPLIQIRKSLEQIDLSKIDFVIITGDLVESGTYEDYVILKSELEKLLGNTPYILTLGNHDNKEAFYKGWFNKECNDPYNTVNEIGELRIISFDNSQYKNSDGFISEEQYEWLENQLKGSTKKDTILMLHHHLIKDQFTTPAVSYDDRFENIIRESSIIGIFAGHTHHPFKGCFAEKPYFSTGSLSFIGYDESNGIVRFEESAKFSICTYENGKISVEVISALDDSKLLGVVNFRE</sequence>
<dbReference type="InterPro" id="IPR004843">
    <property type="entry name" value="Calcineurin-like_PHP"/>
</dbReference>
<dbReference type="RefSeq" id="WP_195515880.1">
    <property type="nucleotide sequence ID" value="NZ_JACJLL010000024.1"/>
</dbReference>
<organism evidence="6 7">
    <name type="scientific">Clostridium saudiense</name>
    <dbReference type="NCBI Taxonomy" id="1414720"/>
    <lineage>
        <taxon>Bacteria</taxon>
        <taxon>Bacillati</taxon>
        <taxon>Bacillota</taxon>
        <taxon>Clostridia</taxon>
        <taxon>Eubacteriales</taxon>
        <taxon>Clostridiaceae</taxon>
        <taxon>Clostridium</taxon>
    </lineage>
</organism>
<evidence type="ECO:0000259" key="5">
    <source>
        <dbReference type="Pfam" id="PF00149"/>
    </source>
</evidence>
<proteinExistence type="inferred from homology"/>
<dbReference type="Proteomes" id="UP000767334">
    <property type="component" value="Unassembled WGS sequence"/>
</dbReference>
<keyword evidence="1" id="KW-0479">Metal-binding</keyword>
<evidence type="ECO:0000313" key="6">
    <source>
        <dbReference type="EMBL" id="MBM6818830.1"/>
    </source>
</evidence>
<evidence type="ECO:0000313" key="7">
    <source>
        <dbReference type="Proteomes" id="UP000767334"/>
    </source>
</evidence>
<evidence type="ECO:0000256" key="1">
    <source>
        <dbReference type="ARBA" id="ARBA00022723"/>
    </source>
</evidence>
<protein>
    <submittedName>
        <fullName evidence="6">Metallophosphoesterase</fullName>
    </submittedName>
</protein>
<evidence type="ECO:0000256" key="4">
    <source>
        <dbReference type="ARBA" id="ARBA00025742"/>
    </source>
</evidence>
<gene>
    <name evidence="6" type="ORF">H6A19_05690</name>
</gene>
<dbReference type="InterPro" id="IPR050884">
    <property type="entry name" value="CNP_phosphodiesterase-III"/>
</dbReference>
<evidence type="ECO:0000256" key="2">
    <source>
        <dbReference type="ARBA" id="ARBA00022801"/>
    </source>
</evidence>
<keyword evidence="7" id="KW-1185">Reference proteome</keyword>
<dbReference type="PANTHER" id="PTHR42988:SF2">
    <property type="entry name" value="CYCLIC NUCLEOTIDE PHOSPHODIESTERASE CBUA0032-RELATED"/>
    <property type="match status" value="1"/>
</dbReference>
<dbReference type="InterPro" id="IPR029052">
    <property type="entry name" value="Metallo-depent_PP-like"/>
</dbReference>
<dbReference type="PANTHER" id="PTHR42988">
    <property type="entry name" value="PHOSPHOHYDROLASE"/>
    <property type="match status" value="1"/>
</dbReference>
<dbReference type="EMBL" id="JACJLL010000024">
    <property type="protein sequence ID" value="MBM6818830.1"/>
    <property type="molecule type" value="Genomic_DNA"/>
</dbReference>
<feature type="domain" description="Calcineurin-like phosphoesterase" evidence="5">
    <location>
        <begin position="1"/>
        <end position="198"/>
    </location>
</feature>
<comment type="similarity">
    <text evidence="4">Belongs to the cyclic nucleotide phosphodiesterase class-III family.</text>
</comment>